<dbReference type="Pfam" id="PF07556">
    <property type="entry name" value="DUF1538"/>
    <property type="match status" value="2"/>
</dbReference>
<reference evidence="3" key="1">
    <citation type="submission" date="2015-12" db="EMBL/GenBank/DDBJ databases">
        <authorList>
            <person name="Lodha T.D."/>
            <person name="Chintalapati S."/>
            <person name="Chintalapati V.R."/>
            <person name="Sravanthi T."/>
        </authorList>
    </citation>
    <scope>NUCLEOTIDE SEQUENCE [LARGE SCALE GENOMIC DNA]</scope>
    <source>
        <strain evidence="3">JC133</strain>
    </source>
</reference>
<keyword evidence="1" id="KW-1133">Transmembrane helix</keyword>
<feature type="transmembrane region" description="Helical" evidence="1">
    <location>
        <begin position="79"/>
        <end position="108"/>
    </location>
</feature>
<feature type="transmembrane region" description="Helical" evidence="1">
    <location>
        <begin position="603"/>
        <end position="623"/>
    </location>
</feature>
<feature type="transmembrane region" description="Helical" evidence="1">
    <location>
        <begin position="576"/>
        <end position="596"/>
    </location>
</feature>
<protein>
    <recommendedName>
        <fullName evidence="4">DUF1538 domain-containing protein</fullName>
    </recommendedName>
</protein>
<feature type="transmembrane region" description="Helical" evidence="1">
    <location>
        <begin position="155"/>
        <end position="174"/>
    </location>
</feature>
<organism evidence="2 3">
    <name type="scientific">Alkalispirochaeta sphaeroplastigenens</name>
    <dbReference type="NCBI Taxonomy" id="1187066"/>
    <lineage>
        <taxon>Bacteria</taxon>
        <taxon>Pseudomonadati</taxon>
        <taxon>Spirochaetota</taxon>
        <taxon>Spirochaetia</taxon>
        <taxon>Spirochaetales</taxon>
        <taxon>Spirochaetaceae</taxon>
        <taxon>Alkalispirochaeta</taxon>
    </lineage>
</organism>
<dbReference type="InterPro" id="IPR011435">
    <property type="entry name" value="UmpAB"/>
</dbReference>
<dbReference type="EMBL" id="LPWH01000093">
    <property type="protein sequence ID" value="POQ99641.1"/>
    <property type="molecule type" value="Genomic_DNA"/>
</dbReference>
<sequence>MIGGYARLRVQEQVRAVAFIIAYLIIFQLLILRAPLGDALALTLGVSAVVIGLALFLEGLVLGLMPLGELAGVKLPQRVGLAVILLFGLFVGLGSTLAEPAFAALRLAGRDVTPWGSPLLYVLLEQHSYTVILSIAGGVGVAVALGMLRFSLGFSLKPLVFSLIPLLLILSLIASRDPKVRSVIGLAWDSGAVTTGPVTVPLVLALGIGVSRSSGNRGEGGGFGVIMLASALPVASVLLLAMALAPSVPDPVEEEHFFSPAYRERALGVVIDEGTLLRSAFSQGSEAGRRAFFSDGRSYEETLHELGSDFALRESLLEGISFRDWVNHRASDFERRLLDEYPLENFSGEGERSGRGVFSRELQGALRAVVPISALLIALLFLLRERPRYIDEVLLGIVFALLGMAFLTSGIHFGLGPLGDMVGREIPRAYRSSERGSDRIVIDRFDPELVFESISADGEREQFFFYHRGDQPQAIPFRPEQFDPHRQRYEHRLQLPPLFGPNLTALGIALVLLFAFGLGFGSTLAEPALRALGRTVEELTVGTIRGQEVVLAVSIGVGVGIVAGVCRILFDFPLLWILGPAYLVLLLLTAVSSELMTSISWDCGGVTTGPVTVPLVLALGLGLGGELATLEGFGVLALASAFPIISVQLFGLIAQFRQGQAIAPDQEAQ</sequence>
<feature type="transmembrane region" description="Helical" evidence="1">
    <location>
        <begin position="186"/>
        <end position="210"/>
    </location>
</feature>
<evidence type="ECO:0008006" key="4">
    <source>
        <dbReference type="Google" id="ProtNLM"/>
    </source>
</evidence>
<dbReference type="AlphaFoldDB" id="A0A2S4JJH5"/>
<comment type="caution">
    <text evidence="2">The sequence shown here is derived from an EMBL/GenBank/DDBJ whole genome shotgun (WGS) entry which is preliminary data.</text>
</comment>
<feature type="transmembrane region" description="Helical" evidence="1">
    <location>
        <begin position="222"/>
        <end position="245"/>
    </location>
</feature>
<proteinExistence type="predicted"/>
<gene>
    <name evidence="2" type="ORF">AU468_10040</name>
</gene>
<feature type="transmembrane region" description="Helical" evidence="1">
    <location>
        <begin position="394"/>
        <end position="415"/>
    </location>
</feature>
<feature type="transmembrane region" description="Helical" evidence="1">
    <location>
        <begin position="128"/>
        <end position="148"/>
    </location>
</feature>
<feature type="transmembrane region" description="Helical" evidence="1">
    <location>
        <begin position="503"/>
        <end position="529"/>
    </location>
</feature>
<keyword evidence="1" id="KW-0812">Transmembrane</keyword>
<feature type="transmembrane region" description="Helical" evidence="1">
    <location>
        <begin position="635"/>
        <end position="654"/>
    </location>
</feature>
<feature type="transmembrane region" description="Helical" evidence="1">
    <location>
        <begin position="364"/>
        <end position="382"/>
    </location>
</feature>
<accession>A0A2S4JJH5</accession>
<evidence type="ECO:0000313" key="2">
    <source>
        <dbReference type="EMBL" id="POQ99641.1"/>
    </source>
</evidence>
<feature type="transmembrane region" description="Helical" evidence="1">
    <location>
        <begin position="549"/>
        <end position="570"/>
    </location>
</feature>
<evidence type="ECO:0000313" key="3">
    <source>
        <dbReference type="Proteomes" id="UP000237350"/>
    </source>
</evidence>
<feature type="transmembrane region" description="Helical" evidence="1">
    <location>
        <begin position="16"/>
        <end position="34"/>
    </location>
</feature>
<evidence type="ECO:0000256" key="1">
    <source>
        <dbReference type="SAM" id="Phobius"/>
    </source>
</evidence>
<keyword evidence="3" id="KW-1185">Reference proteome</keyword>
<keyword evidence="1" id="KW-0472">Membrane</keyword>
<feature type="transmembrane region" description="Helical" evidence="1">
    <location>
        <begin position="40"/>
        <end position="67"/>
    </location>
</feature>
<name>A0A2S4JJH5_9SPIO</name>
<dbReference type="Proteomes" id="UP000237350">
    <property type="component" value="Unassembled WGS sequence"/>
</dbReference>